<dbReference type="Proteomes" id="UP000823790">
    <property type="component" value="Unassembled WGS sequence"/>
</dbReference>
<dbReference type="Pfam" id="PF11454">
    <property type="entry name" value="DUF3016"/>
    <property type="match status" value="1"/>
</dbReference>
<organism evidence="2 3">
    <name type="scientific">Frateuria flava</name>
    <dbReference type="NCBI Taxonomy" id="2821489"/>
    <lineage>
        <taxon>Bacteria</taxon>
        <taxon>Pseudomonadati</taxon>
        <taxon>Pseudomonadota</taxon>
        <taxon>Gammaproteobacteria</taxon>
        <taxon>Lysobacterales</taxon>
        <taxon>Rhodanobacteraceae</taxon>
        <taxon>Frateuria</taxon>
    </lineage>
</organism>
<dbReference type="EMBL" id="JAGJRS010000017">
    <property type="protein sequence ID" value="MBP1474375.1"/>
    <property type="molecule type" value="Genomic_DNA"/>
</dbReference>
<feature type="signal peptide" evidence="1">
    <location>
        <begin position="1"/>
        <end position="24"/>
    </location>
</feature>
<protein>
    <submittedName>
        <fullName evidence="2">DUF3016 domain-containing protein</fullName>
    </submittedName>
</protein>
<comment type="caution">
    <text evidence="2">The sequence shown here is derived from an EMBL/GenBank/DDBJ whole genome shotgun (WGS) entry which is preliminary data.</text>
</comment>
<sequence length="170" mass="18711">MSKLPFRPALGLALALAGSTAAAAASSVSVRYDHPENFTETKEVRAFAPSRADSGYLKTLKTYIEKRASTELEQGQTLDIVVTDIDRAGSYAPTVGSLQPVRIVRGVYPPRITLHFRLLDSRGQVIREGDRKLTDLGFMHDSPGGLSNTDPLRYEKRTIDRWLARGPAKL</sequence>
<accession>A0ABS4DMY5</accession>
<reference evidence="2 3" key="1">
    <citation type="submission" date="2021-04" db="EMBL/GenBank/DDBJ databases">
        <authorList>
            <person name="Huq M.A."/>
        </authorList>
    </citation>
    <scope>NUCLEOTIDE SEQUENCE [LARGE SCALE GENOMIC DNA]</scope>
    <source>
        <strain evidence="2 3">MAH-13</strain>
    </source>
</reference>
<name>A0ABS4DMY5_9GAMM</name>
<keyword evidence="3" id="KW-1185">Reference proteome</keyword>
<evidence type="ECO:0000256" key="1">
    <source>
        <dbReference type="SAM" id="SignalP"/>
    </source>
</evidence>
<dbReference type="RefSeq" id="WP_209619048.1">
    <property type="nucleotide sequence ID" value="NZ_JAGJRS010000017.1"/>
</dbReference>
<evidence type="ECO:0000313" key="3">
    <source>
        <dbReference type="Proteomes" id="UP000823790"/>
    </source>
</evidence>
<keyword evidence="1" id="KW-0732">Signal</keyword>
<evidence type="ECO:0000313" key="2">
    <source>
        <dbReference type="EMBL" id="MBP1474375.1"/>
    </source>
</evidence>
<proteinExistence type="predicted"/>
<dbReference type="InterPro" id="IPR021557">
    <property type="entry name" value="DUF3016"/>
</dbReference>
<feature type="chain" id="PRO_5047526623" evidence="1">
    <location>
        <begin position="25"/>
        <end position="170"/>
    </location>
</feature>
<gene>
    <name evidence="2" type="ORF">J7I44_08685</name>
</gene>